<dbReference type="InterPro" id="IPR050210">
    <property type="entry name" value="tRNA_Adenine-N(6)_MTase"/>
</dbReference>
<keyword evidence="5" id="KW-1185">Reference proteome</keyword>
<evidence type="ECO:0000313" key="5">
    <source>
        <dbReference type="Proteomes" id="UP001350748"/>
    </source>
</evidence>
<evidence type="ECO:0000256" key="1">
    <source>
        <dbReference type="ARBA" id="ARBA00022603"/>
    </source>
</evidence>
<comment type="caution">
    <text evidence="4">The sequence shown here is derived from an EMBL/GenBank/DDBJ whole genome shotgun (WGS) entry which is preliminary data.</text>
</comment>
<keyword evidence="1 4" id="KW-0489">Methyltransferase</keyword>
<dbReference type="EMBL" id="JAZHYN010000022">
    <property type="protein sequence ID" value="MEF3366678.1"/>
    <property type="molecule type" value="Genomic_DNA"/>
</dbReference>
<dbReference type="PANTHER" id="PTHR47739:SF1">
    <property type="entry name" value="TRNA1(VAL) (ADENINE(37)-N6)-METHYLTRANSFERASE"/>
    <property type="match status" value="1"/>
</dbReference>
<dbReference type="Gene3D" id="3.40.50.150">
    <property type="entry name" value="Vaccinia Virus protein VP39"/>
    <property type="match status" value="1"/>
</dbReference>
<organism evidence="4 5">
    <name type="scientific">Methylocystis borbori</name>
    <dbReference type="NCBI Taxonomy" id="3118750"/>
    <lineage>
        <taxon>Bacteria</taxon>
        <taxon>Pseudomonadati</taxon>
        <taxon>Pseudomonadota</taxon>
        <taxon>Alphaproteobacteria</taxon>
        <taxon>Hyphomicrobiales</taxon>
        <taxon>Methylocystaceae</taxon>
        <taxon>Methylocystis</taxon>
    </lineage>
</organism>
<keyword evidence="2" id="KW-0949">S-adenosyl-L-methionine</keyword>
<protein>
    <submittedName>
        <fullName evidence="4">Methyltransferase</fullName>
    </submittedName>
</protein>
<dbReference type="InterPro" id="IPR029063">
    <property type="entry name" value="SAM-dependent_MTases_sf"/>
</dbReference>
<dbReference type="CDD" id="cd02440">
    <property type="entry name" value="AdoMet_MTases"/>
    <property type="match status" value="1"/>
</dbReference>
<dbReference type="GO" id="GO:0008168">
    <property type="term" value="F:methyltransferase activity"/>
    <property type="evidence" value="ECO:0007669"/>
    <property type="project" value="UniProtKB-KW"/>
</dbReference>
<dbReference type="InterPro" id="IPR007848">
    <property type="entry name" value="Small_mtfrase_dom"/>
</dbReference>
<keyword evidence="1 4" id="KW-0808">Transferase</keyword>
<evidence type="ECO:0000313" key="4">
    <source>
        <dbReference type="EMBL" id="MEF3366678.1"/>
    </source>
</evidence>
<feature type="domain" description="Methyltransferase small" evidence="3">
    <location>
        <begin position="32"/>
        <end position="133"/>
    </location>
</feature>
<dbReference type="Pfam" id="PF05175">
    <property type="entry name" value="MTS"/>
    <property type="match status" value="1"/>
</dbReference>
<dbReference type="Proteomes" id="UP001350748">
    <property type="component" value="Unassembled WGS sequence"/>
</dbReference>
<reference evidence="4 5" key="1">
    <citation type="submission" date="2024-02" db="EMBL/GenBank/DDBJ databases">
        <authorList>
            <person name="Grouzdev D."/>
        </authorList>
    </citation>
    <scope>NUCLEOTIDE SEQUENCE [LARGE SCALE GENOMIC DNA]</scope>
    <source>
        <strain evidence="4 5">9N</strain>
    </source>
</reference>
<gene>
    <name evidence="4" type="ORF">V3H18_09045</name>
</gene>
<accession>A0ABU7XH25</accession>
<proteinExistence type="predicted"/>
<dbReference type="PANTHER" id="PTHR47739">
    <property type="entry name" value="TRNA1(VAL) (ADENINE(37)-N6)-METHYLTRANSFERASE"/>
    <property type="match status" value="1"/>
</dbReference>
<sequence>MSEETEVDGFLDGRLRLRQSAAGHRAGTDAVLLAAATPDEQQGLILDIGAGAGAVGLMAALRAPRARVGLVEIDPASSALARLNVATNGLEARVSVFEADALSAKSRRAAGLVDEQAALVLTNPPFHEADKVRVTPDAAKARAHVASAPLADWVRACLALLASGGTFVMIHRADALAECLAAVEGRLGGVSIQPIHTRAEAPATRILLRGVKGSKAPLLILKAMVLD</sequence>
<evidence type="ECO:0000256" key="2">
    <source>
        <dbReference type="ARBA" id="ARBA00022691"/>
    </source>
</evidence>
<dbReference type="GO" id="GO:0032259">
    <property type="term" value="P:methylation"/>
    <property type="evidence" value="ECO:0007669"/>
    <property type="project" value="UniProtKB-KW"/>
</dbReference>
<dbReference type="RefSeq" id="WP_332081700.1">
    <property type="nucleotide sequence ID" value="NZ_JAZHYN010000022.1"/>
</dbReference>
<name>A0ABU7XH25_9HYPH</name>
<evidence type="ECO:0000259" key="3">
    <source>
        <dbReference type="Pfam" id="PF05175"/>
    </source>
</evidence>
<dbReference type="SUPFAM" id="SSF53335">
    <property type="entry name" value="S-adenosyl-L-methionine-dependent methyltransferases"/>
    <property type="match status" value="1"/>
</dbReference>